<feature type="transmembrane region" description="Helical" evidence="2">
    <location>
        <begin position="103"/>
        <end position="124"/>
    </location>
</feature>
<sequence>MTHVIRNLIDRLRRYPFPPDDRRRLLVGAAGTLVVSAGVLLAAGVFLGLYVRPTSDDWCGAWKTRDLGIFGITRDYYDTQNGRAANAFITGLVYSHGLLGPKLLPALLVIGLTLGLLLAARVLGRAAGVRAPWPVVLAAVLVTQMLLFFAGTRPYQALLWAPGTISHTLPGVLAVWSGLLAVAAGRRGGRAATWSAVAFAVLMGLVIGTLSEPFTVVGGVFVGAAGVLLLVPRLRARTWYPFAWCAGWCAGLVTGFALLYASPGARWRRAQQPPAGSPLSPRQLRAEFADWLRVWHSIGTTWAYAAALAAGLLLGLALTGRRGDRTVKDTAAGTAPDAPTAGQAPREWAVRGSRAWAWALTALPVPLVLISSFGVVVGLRQGYGPTGWTYGRAWTNFLLPALLTLAGYGVLAGRLLARRLADPRVRRRVPLLAGLAAAATVTCLGAAAHLLPVVRDMGTTTVVRAQEWDKQDALIRKEAAGGARVVTYRALHVPLLAEPYFTRDYAKDWVAQCVSRYYHVTRIQKPRPAVGTVGTSKHTRVPTKRSTRFVMGTKS</sequence>
<dbReference type="Pfam" id="PF19528">
    <property type="entry name" value="DUF6056"/>
    <property type="match status" value="1"/>
</dbReference>
<dbReference type="EMBL" id="JADKYB010000014">
    <property type="protein sequence ID" value="MBM9507792.1"/>
    <property type="molecule type" value="Genomic_DNA"/>
</dbReference>
<protein>
    <recommendedName>
        <fullName evidence="5">Integral membrane protein</fullName>
    </recommendedName>
</protein>
<evidence type="ECO:0000313" key="3">
    <source>
        <dbReference type="EMBL" id="MBM9507792.1"/>
    </source>
</evidence>
<keyword evidence="2" id="KW-1133">Transmembrane helix</keyword>
<comment type="caution">
    <text evidence="3">The sequence shown here is derived from an EMBL/GenBank/DDBJ whole genome shotgun (WGS) entry which is preliminary data.</text>
</comment>
<feature type="transmembrane region" description="Helical" evidence="2">
    <location>
        <begin position="397"/>
        <end position="417"/>
    </location>
</feature>
<feature type="transmembrane region" description="Helical" evidence="2">
    <location>
        <begin position="355"/>
        <end position="377"/>
    </location>
</feature>
<keyword evidence="2" id="KW-0812">Transmembrane</keyword>
<name>A0ABS2TXI2_9ACTN</name>
<evidence type="ECO:0000256" key="1">
    <source>
        <dbReference type="SAM" id="MobiDB-lite"/>
    </source>
</evidence>
<proteinExistence type="predicted"/>
<evidence type="ECO:0000313" key="4">
    <source>
        <dbReference type="Proteomes" id="UP000749040"/>
    </source>
</evidence>
<organism evidence="3 4">
    <name type="scientific">Actinacidiphila acididurans</name>
    <dbReference type="NCBI Taxonomy" id="2784346"/>
    <lineage>
        <taxon>Bacteria</taxon>
        <taxon>Bacillati</taxon>
        <taxon>Actinomycetota</taxon>
        <taxon>Actinomycetes</taxon>
        <taxon>Kitasatosporales</taxon>
        <taxon>Streptomycetaceae</taxon>
        <taxon>Actinacidiphila</taxon>
    </lineage>
</organism>
<accession>A0ABS2TXI2</accession>
<keyword evidence="2" id="KW-0472">Membrane</keyword>
<keyword evidence="4" id="KW-1185">Reference proteome</keyword>
<feature type="transmembrane region" description="Helical" evidence="2">
    <location>
        <begin position="25"/>
        <end position="51"/>
    </location>
</feature>
<dbReference type="RefSeq" id="WP_205359654.1">
    <property type="nucleotide sequence ID" value="NZ_JADKYB010000014.1"/>
</dbReference>
<feature type="transmembrane region" description="Helical" evidence="2">
    <location>
        <begin position="429"/>
        <end position="451"/>
    </location>
</feature>
<dbReference type="InterPro" id="IPR045691">
    <property type="entry name" value="DUF6056"/>
</dbReference>
<feature type="transmembrane region" description="Helical" evidence="2">
    <location>
        <begin position="157"/>
        <end position="184"/>
    </location>
</feature>
<feature type="transmembrane region" description="Helical" evidence="2">
    <location>
        <begin position="131"/>
        <end position="151"/>
    </location>
</feature>
<feature type="compositionally biased region" description="Basic residues" evidence="1">
    <location>
        <begin position="537"/>
        <end position="547"/>
    </location>
</feature>
<feature type="transmembrane region" description="Helical" evidence="2">
    <location>
        <begin position="301"/>
        <end position="318"/>
    </location>
</feature>
<evidence type="ECO:0008006" key="5">
    <source>
        <dbReference type="Google" id="ProtNLM"/>
    </source>
</evidence>
<dbReference type="Proteomes" id="UP000749040">
    <property type="component" value="Unassembled WGS sequence"/>
</dbReference>
<feature type="region of interest" description="Disordered" evidence="1">
    <location>
        <begin position="529"/>
        <end position="555"/>
    </location>
</feature>
<reference evidence="3 4" key="1">
    <citation type="submission" date="2021-01" db="EMBL/GenBank/DDBJ databases">
        <title>Streptomyces acididurans sp. nov., isolated from a peat swamp forest soil.</title>
        <authorList>
            <person name="Chantavorakit T."/>
            <person name="Duangmal K."/>
        </authorList>
    </citation>
    <scope>NUCLEOTIDE SEQUENCE [LARGE SCALE GENOMIC DNA]</scope>
    <source>
        <strain evidence="3 4">KK5PA1</strain>
    </source>
</reference>
<evidence type="ECO:0000256" key="2">
    <source>
        <dbReference type="SAM" id="Phobius"/>
    </source>
</evidence>
<gene>
    <name evidence="3" type="ORF">ITX44_25235</name>
</gene>
<feature type="transmembrane region" description="Helical" evidence="2">
    <location>
        <begin position="239"/>
        <end position="261"/>
    </location>
</feature>
<feature type="transmembrane region" description="Helical" evidence="2">
    <location>
        <begin position="214"/>
        <end position="232"/>
    </location>
</feature>
<feature type="transmembrane region" description="Helical" evidence="2">
    <location>
        <begin position="191"/>
        <end position="208"/>
    </location>
</feature>